<name>A0ABV4UEJ8_9RHOO</name>
<protein>
    <submittedName>
        <fullName evidence="2">Uncharacterized protein</fullName>
    </submittedName>
</protein>
<evidence type="ECO:0000313" key="3">
    <source>
        <dbReference type="Proteomes" id="UP001574673"/>
    </source>
</evidence>
<keyword evidence="1" id="KW-0812">Transmembrane</keyword>
<gene>
    <name evidence="2" type="ORF">ABCS64_07045</name>
</gene>
<keyword evidence="3" id="KW-1185">Reference proteome</keyword>
<proteinExistence type="predicted"/>
<evidence type="ECO:0000313" key="2">
    <source>
        <dbReference type="EMBL" id="MFA9950074.1"/>
    </source>
</evidence>
<accession>A0ABV4UEJ8</accession>
<reference evidence="3" key="1">
    <citation type="submission" date="2024-06" db="EMBL/GenBank/DDBJ databases">
        <title>Radixoralia hellwigii gen. nov., sp nov., isolated from a root canal in the human oral cavity.</title>
        <authorList>
            <person name="Bartsch S."/>
            <person name="Wittmer A."/>
            <person name="Schulz A.-K."/>
            <person name="Neumann-Schaal M."/>
            <person name="Wolf J."/>
            <person name="Gronow S."/>
            <person name="Tennert C."/>
            <person name="Haecker G."/>
            <person name="Cieplik F."/>
            <person name="Al-Ahmad A."/>
        </authorList>
    </citation>
    <scope>NUCLEOTIDE SEQUENCE [LARGE SCALE GENOMIC DNA]</scope>
    <source>
        <strain evidence="3">Wk13</strain>
    </source>
</reference>
<keyword evidence="1" id="KW-1133">Transmembrane helix</keyword>
<evidence type="ECO:0000256" key="1">
    <source>
        <dbReference type="SAM" id="Phobius"/>
    </source>
</evidence>
<keyword evidence="1" id="KW-0472">Membrane</keyword>
<organism evidence="2 3">
    <name type="scientific">Dentiradicibacter hellwigii</name>
    <dbReference type="NCBI Taxonomy" id="3149053"/>
    <lineage>
        <taxon>Bacteria</taxon>
        <taxon>Pseudomonadati</taxon>
        <taxon>Pseudomonadota</taxon>
        <taxon>Betaproteobacteria</taxon>
        <taxon>Rhodocyclales</taxon>
        <taxon>Rhodocyclaceae</taxon>
        <taxon>Dentiradicibacter</taxon>
    </lineage>
</organism>
<comment type="caution">
    <text evidence="2">The sequence shown here is derived from an EMBL/GenBank/DDBJ whole genome shotgun (WGS) entry which is preliminary data.</text>
</comment>
<feature type="transmembrane region" description="Helical" evidence="1">
    <location>
        <begin position="27"/>
        <end position="49"/>
    </location>
</feature>
<dbReference type="EMBL" id="JBEUWX010000002">
    <property type="protein sequence ID" value="MFA9950074.1"/>
    <property type="molecule type" value="Genomic_DNA"/>
</dbReference>
<sequence>MKKYFLLLLICIPIVLLDKVLDFYIKNPWVSLVVFFIILVIGRVLLFLYRRSKGIKDGYLDE</sequence>
<dbReference type="Proteomes" id="UP001574673">
    <property type="component" value="Unassembled WGS sequence"/>
</dbReference>